<protein>
    <submittedName>
        <fullName evidence="1">Uncharacterized protein</fullName>
    </submittedName>
</protein>
<reference evidence="1" key="1">
    <citation type="submission" date="2020-08" db="EMBL/GenBank/DDBJ databases">
        <title>Multicomponent nature underlies the extraordinary mechanical properties of spider dragline silk.</title>
        <authorList>
            <person name="Kono N."/>
            <person name="Nakamura H."/>
            <person name="Mori M."/>
            <person name="Yoshida Y."/>
            <person name="Ohtoshi R."/>
            <person name="Malay A.D."/>
            <person name="Moran D.A.P."/>
            <person name="Tomita M."/>
            <person name="Numata K."/>
            <person name="Arakawa K."/>
        </authorList>
    </citation>
    <scope>NUCLEOTIDE SEQUENCE</scope>
</reference>
<dbReference type="AlphaFoldDB" id="A0A8X6XFL8"/>
<comment type="caution">
    <text evidence="1">The sequence shown here is derived from an EMBL/GenBank/DDBJ whole genome shotgun (WGS) entry which is preliminary data.</text>
</comment>
<dbReference type="OrthoDB" id="6437148at2759"/>
<evidence type="ECO:0000313" key="1">
    <source>
        <dbReference type="EMBL" id="GFY52912.1"/>
    </source>
</evidence>
<sequence>METYNIHYALVQEPHSYRSSLPGYPSIYRHFYDSNSDIIKAAIIVRTCHLSTFLDYKNTDYNIDFKSYRRHNCVYSFSLIILNLQKTLTRIFIKSAKFLVAKVSIDWFGVWTPIANLNNGLVPIQMYEEICEFISANNIYIINGDCGSNFRATRGTSYIDVTVVGSDLLQDNSS</sequence>
<accession>A0A8X6XFL8</accession>
<dbReference type="EMBL" id="BMAV01008961">
    <property type="protein sequence ID" value="GFY52912.1"/>
    <property type="molecule type" value="Genomic_DNA"/>
</dbReference>
<evidence type="ECO:0000313" key="2">
    <source>
        <dbReference type="Proteomes" id="UP000886998"/>
    </source>
</evidence>
<dbReference type="Proteomes" id="UP000886998">
    <property type="component" value="Unassembled WGS sequence"/>
</dbReference>
<organism evidence="1 2">
    <name type="scientific">Trichonephila inaurata madagascariensis</name>
    <dbReference type="NCBI Taxonomy" id="2747483"/>
    <lineage>
        <taxon>Eukaryota</taxon>
        <taxon>Metazoa</taxon>
        <taxon>Ecdysozoa</taxon>
        <taxon>Arthropoda</taxon>
        <taxon>Chelicerata</taxon>
        <taxon>Arachnida</taxon>
        <taxon>Araneae</taxon>
        <taxon>Araneomorphae</taxon>
        <taxon>Entelegynae</taxon>
        <taxon>Araneoidea</taxon>
        <taxon>Nephilidae</taxon>
        <taxon>Trichonephila</taxon>
        <taxon>Trichonephila inaurata</taxon>
    </lineage>
</organism>
<gene>
    <name evidence="1" type="primary">NCL1_39713</name>
    <name evidence="1" type="ORF">TNIN_425241</name>
</gene>
<keyword evidence="2" id="KW-1185">Reference proteome</keyword>
<name>A0A8X6XFL8_9ARAC</name>
<proteinExistence type="predicted"/>